<feature type="region of interest" description="Disordered" evidence="5">
    <location>
        <begin position="1"/>
        <end position="48"/>
    </location>
</feature>
<reference evidence="8" key="1">
    <citation type="submission" date="2015-11" db="EMBL/GenBank/DDBJ databases">
        <title>De novo transcriptome assembly of four potential Pierce s Disease insect vectors from Arizona vineyards.</title>
        <authorList>
            <person name="Tassone E.E."/>
        </authorList>
    </citation>
    <scope>NUCLEOTIDE SEQUENCE</scope>
</reference>
<feature type="transmembrane region" description="Helical" evidence="6">
    <location>
        <begin position="257"/>
        <end position="278"/>
    </location>
</feature>
<accession>A0A1B6KB22</accession>
<feature type="transmembrane region" description="Helical" evidence="6">
    <location>
        <begin position="132"/>
        <end position="153"/>
    </location>
</feature>
<dbReference type="EMBL" id="GEBQ01031324">
    <property type="protein sequence ID" value="JAT08653.1"/>
    <property type="molecule type" value="Transcribed_RNA"/>
</dbReference>
<keyword evidence="4 6" id="KW-0472">Membrane</keyword>
<feature type="domain" description="Amino acid transporter transmembrane" evidence="7">
    <location>
        <begin position="102"/>
        <end position="504"/>
    </location>
</feature>
<dbReference type="PANTHER" id="PTHR22950">
    <property type="entry name" value="AMINO ACID TRANSPORTER"/>
    <property type="match status" value="1"/>
</dbReference>
<protein>
    <recommendedName>
        <fullName evidence="7">Amino acid transporter transmembrane domain-containing protein</fullName>
    </recommendedName>
</protein>
<evidence type="ECO:0000256" key="2">
    <source>
        <dbReference type="ARBA" id="ARBA00022692"/>
    </source>
</evidence>
<feature type="transmembrane region" description="Helical" evidence="6">
    <location>
        <begin position="487"/>
        <end position="509"/>
    </location>
</feature>
<evidence type="ECO:0000256" key="5">
    <source>
        <dbReference type="SAM" id="MobiDB-lite"/>
    </source>
</evidence>
<organism evidence="8">
    <name type="scientific">Graphocephala atropunctata</name>
    <dbReference type="NCBI Taxonomy" id="36148"/>
    <lineage>
        <taxon>Eukaryota</taxon>
        <taxon>Metazoa</taxon>
        <taxon>Ecdysozoa</taxon>
        <taxon>Arthropoda</taxon>
        <taxon>Hexapoda</taxon>
        <taxon>Insecta</taxon>
        <taxon>Pterygota</taxon>
        <taxon>Neoptera</taxon>
        <taxon>Paraneoptera</taxon>
        <taxon>Hemiptera</taxon>
        <taxon>Auchenorrhyncha</taxon>
        <taxon>Membracoidea</taxon>
        <taxon>Cicadellidae</taxon>
        <taxon>Cicadellinae</taxon>
        <taxon>Cicadellini</taxon>
        <taxon>Graphocephala</taxon>
    </lineage>
</organism>
<feature type="transmembrane region" description="Helical" evidence="6">
    <location>
        <begin position="446"/>
        <end position="466"/>
    </location>
</feature>
<evidence type="ECO:0000256" key="6">
    <source>
        <dbReference type="SAM" id="Phobius"/>
    </source>
</evidence>
<evidence type="ECO:0000313" key="8">
    <source>
        <dbReference type="EMBL" id="JAT08653.1"/>
    </source>
</evidence>
<keyword evidence="3 6" id="KW-1133">Transmembrane helix</keyword>
<evidence type="ECO:0000259" key="7">
    <source>
        <dbReference type="Pfam" id="PF01490"/>
    </source>
</evidence>
<feature type="transmembrane region" description="Helical" evidence="6">
    <location>
        <begin position="420"/>
        <end position="440"/>
    </location>
</feature>
<evidence type="ECO:0000256" key="1">
    <source>
        <dbReference type="ARBA" id="ARBA00004141"/>
    </source>
</evidence>
<feature type="transmembrane region" description="Helical" evidence="6">
    <location>
        <begin position="375"/>
        <end position="400"/>
    </location>
</feature>
<proteinExistence type="predicted"/>
<gene>
    <name evidence="8" type="ORF">g.1578</name>
</gene>
<feature type="compositionally biased region" description="Pro residues" evidence="5">
    <location>
        <begin position="14"/>
        <end position="44"/>
    </location>
</feature>
<evidence type="ECO:0000256" key="3">
    <source>
        <dbReference type="ARBA" id="ARBA00022989"/>
    </source>
</evidence>
<dbReference type="AlphaFoldDB" id="A0A1B6KB22"/>
<feature type="transmembrane region" description="Helical" evidence="6">
    <location>
        <begin position="233"/>
        <end position="250"/>
    </location>
</feature>
<dbReference type="GO" id="GO:0005774">
    <property type="term" value="C:vacuolar membrane"/>
    <property type="evidence" value="ECO:0007669"/>
    <property type="project" value="TreeGrafter"/>
</dbReference>
<dbReference type="PANTHER" id="PTHR22950:SF340">
    <property type="entry name" value="AMINO ACID TRANSPORTER TRANSMEMBRANE DOMAIN-CONTAINING PROTEIN-RELATED"/>
    <property type="match status" value="1"/>
</dbReference>
<sequence length="512" mass="56399">MAEASEGPAAAPKSEPPTSVPPTSGPPTSGPPTSGPPTSGPPTSGPLLAATITSKKRKGFVSPASSFVDNVKLESEYFTEEGRQQAQFYDPYAERKIKKPITDSQTIIHMLKGSVGAGILAMPIAFSHAGVAVSLVGSSLIASLVIYATDTLLNMQLIQCRRLRVPFLTLPRSMKIGLLNGPRPLKKLALFAPCLVDFFLVTYQLGTCTAYVIFIAKTLKNLAEPRITENVHLNYYLLMIFIPVVLINYIRNLKKLTVVSLTANILTIFAFSCCFYYIFGVGPFRYQETNLVSSVTTWPLFVGTSLFALYTIGVLIVLEHNMEKPQHFLGAKGILPMGLTVVAVLYILIGFFGYVKYGNSGVRETIFASLPKNEWLSLTAEGVYGICIFGTHPLQCYVSLEIIWGNYLVKHIKNPERECIVEYILRTFCVFITFVGAVLIPHVDIMISLVGAFCLSTLGMICPFLLELCTLWPDQLGRYYYIIVKDIVLIILGFGILIMGTYTSLYSFISSY</sequence>
<dbReference type="InterPro" id="IPR013057">
    <property type="entry name" value="AA_transpt_TM"/>
</dbReference>
<evidence type="ECO:0000256" key="4">
    <source>
        <dbReference type="ARBA" id="ARBA00023136"/>
    </source>
</evidence>
<dbReference type="GO" id="GO:0015179">
    <property type="term" value="F:L-amino acid transmembrane transporter activity"/>
    <property type="evidence" value="ECO:0007669"/>
    <property type="project" value="TreeGrafter"/>
</dbReference>
<name>A0A1B6KB22_9HEMI</name>
<keyword evidence="2 6" id="KW-0812">Transmembrane</keyword>
<comment type="subcellular location">
    <subcellularLocation>
        <location evidence="1">Membrane</location>
        <topology evidence="1">Multi-pass membrane protein</topology>
    </subcellularLocation>
</comment>
<feature type="transmembrane region" description="Helical" evidence="6">
    <location>
        <begin position="298"/>
        <end position="318"/>
    </location>
</feature>
<dbReference type="Pfam" id="PF01490">
    <property type="entry name" value="Aa_trans"/>
    <property type="match status" value="1"/>
</dbReference>
<feature type="transmembrane region" description="Helical" evidence="6">
    <location>
        <begin position="330"/>
        <end position="355"/>
    </location>
</feature>
<feature type="transmembrane region" description="Helical" evidence="6">
    <location>
        <begin position="188"/>
        <end position="213"/>
    </location>
</feature>